<dbReference type="InterPro" id="IPR011050">
    <property type="entry name" value="Pectin_lyase_fold/virulence"/>
</dbReference>
<dbReference type="InterPro" id="IPR013425">
    <property type="entry name" value="Autotrns_rpt"/>
</dbReference>
<evidence type="ECO:0000313" key="3">
    <source>
        <dbReference type="Proteomes" id="UP001255185"/>
    </source>
</evidence>
<gene>
    <name evidence="2" type="ORF">J2X31_000757</name>
</gene>
<dbReference type="InterPro" id="IPR013783">
    <property type="entry name" value="Ig-like_fold"/>
</dbReference>
<dbReference type="RefSeq" id="WP_310024519.1">
    <property type="nucleotide sequence ID" value="NZ_JAVDVI010000002.1"/>
</dbReference>
<reference evidence="2 3" key="1">
    <citation type="submission" date="2023-07" db="EMBL/GenBank/DDBJ databases">
        <title>Sorghum-associated microbial communities from plants grown in Nebraska, USA.</title>
        <authorList>
            <person name="Schachtman D."/>
        </authorList>
    </citation>
    <scope>NUCLEOTIDE SEQUENCE [LARGE SCALE GENOMIC DNA]</scope>
    <source>
        <strain evidence="2 3">3773</strain>
    </source>
</reference>
<dbReference type="NCBIfam" id="TIGR02601">
    <property type="entry name" value="autotrns_rpt"/>
    <property type="match status" value="2"/>
</dbReference>
<dbReference type="CDD" id="cd00102">
    <property type="entry name" value="IPT"/>
    <property type="match status" value="1"/>
</dbReference>
<comment type="caution">
    <text evidence="2">The sequence shown here is derived from an EMBL/GenBank/DDBJ whole genome shotgun (WGS) entry which is preliminary data.</text>
</comment>
<dbReference type="SUPFAM" id="SSF81296">
    <property type="entry name" value="E set domains"/>
    <property type="match status" value="1"/>
</dbReference>
<dbReference type="InterPro" id="IPR014756">
    <property type="entry name" value="Ig_E-set"/>
</dbReference>
<proteinExistence type="predicted"/>
<organism evidence="2 3">
    <name type="scientific">Flavobacterium arsenatis</name>
    <dbReference type="NCBI Taxonomy" id="1484332"/>
    <lineage>
        <taxon>Bacteria</taxon>
        <taxon>Pseudomonadati</taxon>
        <taxon>Bacteroidota</taxon>
        <taxon>Flavobacteriia</taxon>
        <taxon>Flavobacteriales</taxon>
        <taxon>Flavobacteriaceae</taxon>
        <taxon>Flavobacterium</taxon>
    </lineage>
</organism>
<dbReference type="InterPro" id="IPR012332">
    <property type="entry name" value="Autotransporter_pectin_lyase_C"/>
</dbReference>
<dbReference type="EMBL" id="JAVDVI010000002">
    <property type="protein sequence ID" value="MDR6966759.1"/>
    <property type="molecule type" value="Genomic_DNA"/>
</dbReference>
<keyword evidence="1" id="KW-0732">Signal</keyword>
<dbReference type="Gene3D" id="2.60.40.10">
    <property type="entry name" value="Immunoglobulins"/>
    <property type="match status" value="1"/>
</dbReference>
<evidence type="ECO:0000313" key="2">
    <source>
        <dbReference type="EMBL" id="MDR6966759.1"/>
    </source>
</evidence>
<dbReference type="Proteomes" id="UP001255185">
    <property type="component" value="Unassembled WGS sequence"/>
</dbReference>
<protein>
    <submittedName>
        <fullName evidence="2">Autotransporter-associated beta strand protein</fullName>
    </submittedName>
</protein>
<sequence length="840" mass="84968">MKNKLLFFLLVSFLGMFQIWGQTLTATYTVSNTTTVSSSGTLPSGSSATYAQTYNTASQLTSGNNATLTLNGYAGKKISQIILSMRSNTSSGAGNLDMGAGTGTYPTGYTTIYSIATAPFNNAVWNGAWSTSYTNLTKTLATAYTVQTNEKVVIRINATTNSLYIASFSIVYENPITDYYWDTSTASGLGGSATWGTTFSTSTTGNTALVVAPSTAATIFQGTAGTITLAANQTVASSTFNVDGYTIATSGSGARTLAGTINLTTRNITVSPIAASGLTISGVISGTGAASSTIFTKNGAGTLTLSSSGNTFTGKVLINDGYIATTGESRFGANPDAFTADQITINGGGISAVSGDISFTSNRGIRLNSSGGKFNPSSGRTITLTNVVSGTGDLIKEGAGTVTLSGAHTYTGNTNVTAGTLQLASAERIANTSNLILNGGTFRTGSSTGYAETVGTLELKANSTITLGTGNHSLVFSNSSGITWDGTALTITGWTGTEGNSGTAGKIFVGNDASGLSAAQLAKITFSGYTNGTMILPTGEVVPGLNTAPYFEIESITNTAFGSVCVNSTAATDGVFDLYGFNLTSDATVGPLDGFTFSIDETTFTNSLTLSPSAGDLAETIRIRFTPTAAQSYNGSVPVDGGGVAVASSVAVTGTGNANNTPSVNIAITTGTNPECSGGTVVFTATQANIGGGNVAYQWKLNGENTGMNSPNYTNSTLADNDIVSCEITITGGTCMNATNATSNEITMTVNTTPAIVSIKPASGGPAGTLVTITGTGFTPGSAVKFGTIDATDIQIISLTEIQAVVPDGAVSNTIEVSTALSCPAASTFTIINQDASGCN</sequence>
<accession>A0ABU1TLC0</accession>
<keyword evidence="3" id="KW-1185">Reference proteome</keyword>
<evidence type="ECO:0000256" key="1">
    <source>
        <dbReference type="ARBA" id="ARBA00022729"/>
    </source>
</evidence>
<dbReference type="Pfam" id="PF12951">
    <property type="entry name" value="PATR"/>
    <property type="match status" value="2"/>
</dbReference>
<dbReference type="SUPFAM" id="SSF51126">
    <property type="entry name" value="Pectin lyase-like"/>
    <property type="match status" value="1"/>
</dbReference>
<dbReference type="Gene3D" id="2.160.20.20">
    <property type="match status" value="1"/>
</dbReference>
<name>A0ABU1TLC0_9FLAO</name>